<name>A0A2J6RAM1_HYAVF</name>
<evidence type="ECO:0000313" key="2">
    <source>
        <dbReference type="Proteomes" id="UP000235786"/>
    </source>
</evidence>
<dbReference type="EMBL" id="KZ613952">
    <property type="protein sequence ID" value="PMD35574.1"/>
    <property type="molecule type" value="Genomic_DNA"/>
</dbReference>
<reference evidence="1 2" key="1">
    <citation type="submission" date="2016-04" db="EMBL/GenBank/DDBJ databases">
        <title>A degradative enzymes factory behind the ericoid mycorrhizal symbiosis.</title>
        <authorList>
            <consortium name="DOE Joint Genome Institute"/>
            <person name="Martino E."/>
            <person name="Morin E."/>
            <person name="Grelet G."/>
            <person name="Kuo A."/>
            <person name="Kohler A."/>
            <person name="Daghino S."/>
            <person name="Barry K."/>
            <person name="Choi C."/>
            <person name="Cichocki N."/>
            <person name="Clum A."/>
            <person name="Copeland A."/>
            <person name="Hainaut M."/>
            <person name="Haridas S."/>
            <person name="Labutti K."/>
            <person name="Lindquist E."/>
            <person name="Lipzen A."/>
            <person name="Khouja H.-R."/>
            <person name="Murat C."/>
            <person name="Ohm R."/>
            <person name="Olson A."/>
            <person name="Spatafora J."/>
            <person name="Veneault-Fourrey C."/>
            <person name="Henrissat B."/>
            <person name="Grigoriev I."/>
            <person name="Martin F."/>
            <person name="Perotto S."/>
        </authorList>
    </citation>
    <scope>NUCLEOTIDE SEQUENCE [LARGE SCALE GENOMIC DNA]</scope>
    <source>
        <strain evidence="1 2">F</strain>
    </source>
</reference>
<gene>
    <name evidence="1" type="ORF">L207DRAFT_516527</name>
</gene>
<sequence length="113" mass="11854">MLRMTGRIFTRRLDRCMCIIHLLGPGPSRSTVAPALAPLRISFPSWTLVGKWEIDRGDTTAGIMSEGETAGSSESCGCALLPHILSAWCAIGAATDGHAGAVSVSRAAGTGWR</sequence>
<organism evidence="1 2">
    <name type="scientific">Hyaloscypha variabilis (strain UAMH 11265 / GT02V1 / F)</name>
    <name type="common">Meliniomyces variabilis</name>
    <dbReference type="NCBI Taxonomy" id="1149755"/>
    <lineage>
        <taxon>Eukaryota</taxon>
        <taxon>Fungi</taxon>
        <taxon>Dikarya</taxon>
        <taxon>Ascomycota</taxon>
        <taxon>Pezizomycotina</taxon>
        <taxon>Leotiomycetes</taxon>
        <taxon>Helotiales</taxon>
        <taxon>Hyaloscyphaceae</taxon>
        <taxon>Hyaloscypha</taxon>
        <taxon>Hyaloscypha variabilis</taxon>
    </lineage>
</organism>
<keyword evidence="2" id="KW-1185">Reference proteome</keyword>
<protein>
    <submittedName>
        <fullName evidence="1">Uncharacterized protein</fullName>
    </submittedName>
</protein>
<proteinExistence type="predicted"/>
<dbReference type="AlphaFoldDB" id="A0A2J6RAM1"/>
<accession>A0A2J6RAM1</accession>
<evidence type="ECO:0000313" key="1">
    <source>
        <dbReference type="EMBL" id="PMD35574.1"/>
    </source>
</evidence>
<dbReference type="Proteomes" id="UP000235786">
    <property type="component" value="Unassembled WGS sequence"/>
</dbReference>